<evidence type="ECO:0000313" key="2">
    <source>
        <dbReference type="Proteomes" id="UP000828390"/>
    </source>
</evidence>
<feature type="non-terminal residue" evidence="1">
    <location>
        <position position="58"/>
    </location>
</feature>
<reference evidence="1" key="1">
    <citation type="journal article" date="2019" name="bioRxiv">
        <title>The Genome of the Zebra Mussel, Dreissena polymorpha: A Resource for Invasive Species Research.</title>
        <authorList>
            <person name="McCartney M.A."/>
            <person name="Auch B."/>
            <person name="Kono T."/>
            <person name="Mallez S."/>
            <person name="Zhang Y."/>
            <person name="Obille A."/>
            <person name="Becker A."/>
            <person name="Abrahante J.E."/>
            <person name="Garbe J."/>
            <person name="Badalamenti J.P."/>
            <person name="Herman A."/>
            <person name="Mangelson H."/>
            <person name="Liachko I."/>
            <person name="Sullivan S."/>
            <person name="Sone E.D."/>
            <person name="Koren S."/>
            <person name="Silverstein K.A.T."/>
            <person name="Beckman K.B."/>
            <person name="Gohl D.M."/>
        </authorList>
    </citation>
    <scope>NUCLEOTIDE SEQUENCE</scope>
    <source>
        <strain evidence="1">Duluth1</strain>
        <tissue evidence="1">Whole animal</tissue>
    </source>
</reference>
<name>A0A9D4QUV2_DREPO</name>
<evidence type="ECO:0000313" key="1">
    <source>
        <dbReference type="EMBL" id="KAH3843557.1"/>
    </source>
</evidence>
<dbReference type="AlphaFoldDB" id="A0A9D4QUV2"/>
<sequence>MIKAQLSLGDGPSLYVYIQKSRYFTGTHTSAGDCLIAGRPLHDDLRTLGRARNETEGL</sequence>
<protein>
    <submittedName>
        <fullName evidence="1">Uncharacterized protein</fullName>
    </submittedName>
</protein>
<dbReference type="EMBL" id="JAIWYP010000004">
    <property type="protein sequence ID" value="KAH3843557.1"/>
    <property type="molecule type" value="Genomic_DNA"/>
</dbReference>
<comment type="caution">
    <text evidence="1">The sequence shown here is derived from an EMBL/GenBank/DDBJ whole genome shotgun (WGS) entry which is preliminary data.</text>
</comment>
<accession>A0A9D4QUV2</accession>
<gene>
    <name evidence="1" type="ORF">DPMN_117078</name>
</gene>
<organism evidence="1 2">
    <name type="scientific">Dreissena polymorpha</name>
    <name type="common">Zebra mussel</name>
    <name type="synonym">Mytilus polymorpha</name>
    <dbReference type="NCBI Taxonomy" id="45954"/>
    <lineage>
        <taxon>Eukaryota</taxon>
        <taxon>Metazoa</taxon>
        <taxon>Spiralia</taxon>
        <taxon>Lophotrochozoa</taxon>
        <taxon>Mollusca</taxon>
        <taxon>Bivalvia</taxon>
        <taxon>Autobranchia</taxon>
        <taxon>Heteroconchia</taxon>
        <taxon>Euheterodonta</taxon>
        <taxon>Imparidentia</taxon>
        <taxon>Neoheterodontei</taxon>
        <taxon>Myida</taxon>
        <taxon>Dreissenoidea</taxon>
        <taxon>Dreissenidae</taxon>
        <taxon>Dreissena</taxon>
    </lineage>
</organism>
<proteinExistence type="predicted"/>
<keyword evidence="2" id="KW-1185">Reference proteome</keyword>
<dbReference type="Proteomes" id="UP000828390">
    <property type="component" value="Unassembled WGS sequence"/>
</dbReference>
<reference evidence="1" key="2">
    <citation type="submission" date="2020-11" db="EMBL/GenBank/DDBJ databases">
        <authorList>
            <person name="McCartney M.A."/>
            <person name="Auch B."/>
            <person name="Kono T."/>
            <person name="Mallez S."/>
            <person name="Becker A."/>
            <person name="Gohl D.M."/>
            <person name="Silverstein K.A.T."/>
            <person name="Koren S."/>
            <person name="Bechman K.B."/>
            <person name="Herman A."/>
            <person name="Abrahante J.E."/>
            <person name="Garbe J."/>
        </authorList>
    </citation>
    <scope>NUCLEOTIDE SEQUENCE</scope>
    <source>
        <strain evidence="1">Duluth1</strain>
        <tissue evidence="1">Whole animal</tissue>
    </source>
</reference>